<evidence type="ECO:0000313" key="3">
    <source>
        <dbReference type="Proteomes" id="UP001433071"/>
    </source>
</evidence>
<keyword evidence="1" id="KW-0472">Membrane</keyword>
<feature type="transmembrane region" description="Helical" evidence="1">
    <location>
        <begin position="44"/>
        <end position="63"/>
    </location>
</feature>
<accession>A0ABV1YYM6</accession>
<reference evidence="2 3" key="1">
    <citation type="journal article" date="2024" name="Proc. Natl. Acad. Sci. U.S.A.">
        <title>The evolutionary genomics of adaptation to stress in wild rhizobium bacteria.</title>
        <authorList>
            <person name="Kehlet-Delgado H."/>
            <person name="Montoya A.P."/>
            <person name="Jensen K.T."/>
            <person name="Wendlandt C.E."/>
            <person name="Dexheimer C."/>
            <person name="Roberts M."/>
            <person name="Torres Martinez L."/>
            <person name="Friesen M.L."/>
            <person name="Griffitts J.S."/>
            <person name="Porter S.S."/>
        </authorList>
    </citation>
    <scope>NUCLEOTIDE SEQUENCE [LARGE SCALE GENOMIC DNA]</scope>
    <source>
        <strain evidence="2 3">M0641</strain>
    </source>
</reference>
<evidence type="ECO:0000313" key="2">
    <source>
        <dbReference type="EMBL" id="MER9404847.1"/>
    </source>
</evidence>
<evidence type="ECO:0008006" key="4">
    <source>
        <dbReference type="Google" id="ProtNLM"/>
    </source>
</evidence>
<dbReference type="RefSeq" id="WP_352557845.1">
    <property type="nucleotide sequence ID" value="NZ_JAMYQB010000008.1"/>
</dbReference>
<evidence type="ECO:0000256" key="1">
    <source>
        <dbReference type="SAM" id="Phobius"/>
    </source>
</evidence>
<sequence>MSAPLELRNSVTGKIFPAIGPLLIGAIAGFGALSGLAVGADGGHVLVIALVALGCLGLGYVIARGAFDRSVQVTLDSQGFRDARAGDVLVPWAMVKSVHLTSGKGAAMLNFELTREPPDEIKYAPANALDRMLPFGKNIVHMEVSSLDVRGQDMVEAIKTFAPHVVVRR</sequence>
<proteinExistence type="predicted"/>
<gene>
    <name evidence="2" type="ORF">NKI36_12375</name>
</gene>
<keyword evidence="1" id="KW-1133">Transmembrane helix</keyword>
<comment type="caution">
    <text evidence="2">The sequence shown here is derived from an EMBL/GenBank/DDBJ whole genome shotgun (WGS) entry which is preliminary data.</text>
</comment>
<name>A0ABV1YYM6_9HYPH</name>
<dbReference type="EMBL" id="JAMYQB010000008">
    <property type="protein sequence ID" value="MER9404847.1"/>
    <property type="molecule type" value="Genomic_DNA"/>
</dbReference>
<feature type="transmembrane region" description="Helical" evidence="1">
    <location>
        <begin position="15"/>
        <end position="38"/>
    </location>
</feature>
<dbReference type="Proteomes" id="UP001433071">
    <property type="component" value="Unassembled WGS sequence"/>
</dbReference>
<protein>
    <recommendedName>
        <fullName evidence="4">PH domain-containing protein</fullName>
    </recommendedName>
</protein>
<keyword evidence="3" id="KW-1185">Reference proteome</keyword>
<organism evidence="2 3">
    <name type="scientific">Mesorhizobium caraganae</name>
    <dbReference type="NCBI Taxonomy" id="483206"/>
    <lineage>
        <taxon>Bacteria</taxon>
        <taxon>Pseudomonadati</taxon>
        <taxon>Pseudomonadota</taxon>
        <taxon>Alphaproteobacteria</taxon>
        <taxon>Hyphomicrobiales</taxon>
        <taxon>Phyllobacteriaceae</taxon>
        <taxon>Mesorhizobium</taxon>
    </lineage>
</organism>
<keyword evidence="1" id="KW-0812">Transmembrane</keyword>